<keyword evidence="17" id="KW-0732">Signal</keyword>
<dbReference type="PANTHER" id="PTHR10353:SF36">
    <property type="entry name" value="LP05116P"/>
    <property type="match status" value="1"/>
</dbReference>
<dbReference type="PROSITE" id="PS00653">
    <property type="entry name" value="GLYCOSYL_HYDROL_F1_2"/>
    <property type="match status" value="1"/>
</dbReference>
<comment type="catalytic activity">
    <reaction evidence="11">
        <text>beta-D-glucosyl-(1&lt;-&gt;1)-sphing-4-enine + H2O = sphing-4-enine + D-glucose</text>
        <dbReference type="Rhea" id="RHEA:59288"/>
        <dbReference type="ChEBI" id="CHEBI:4167"/>
        <dbReference type="ChEBI" id="CHEBI:15377"/>
        <dbReference type="ChEBI" id="CHEBI:57756"/>
        <dbReference type="ChEBI" id="CHEBI:83992"/>
    </reaction>
    <physiologicalReaction direction="left-to-right" evidence="11">
        <dbReference type="Rhea" id="RHEA:59289"/>
    </physiologicalReaction>
</comment>
<evidence type="ECO:0000256" key="14">
    <source>
        <dbReference type="ARBA" id="ARBA00079026"/>
    </source>
</evidence>
<comment type="catalytic activity">
    <reaction evidence="8">
        <text>beta-D-galactosyl-(1&lt;-&gt;1')-N-octadecanoylsphing-4-enine + H2O = N-octadecanoylsphing-4-enine + D-galactose</text>
        <dbReference type="Rhea" id="RHEA:59292"/>
        <dbReference type="ChEBI" id="CHEBI:4139"/>
        <dbReference type="ChEBI" id="CHEBI:15377"/>
        <dbReference type="ChEBI" id="CHEBI:72961"/>
        <dbReference type="ChEBI" id="CHEBI:84720"/>
    </reaction>
    <physiologicalReaction direction="left-to-right" evidence="8">
        <dbReference type="Rhea" id="RHEA:59293"/>
    </physiologicalReaction>
</comment>
<protein>
    <recommendedName>
        <fullName evidence="13">Cytosolic beta-glucosidase</fullName>
        <ecNumber evidence="3">3.2.1.21</ecNumber>
        <ecNumber evidence="2">3.2.1.46</ecNumber>
    </recommendedName>
    <alternativeName>
        <fullName evidence="14">Cytosolic galactosylceramidase</fullName>
    </alternativeName>
    <alternativeName>
        <fullName evidence="16">Cytosolic glucosylceramidase</fullName>
    </alternativeName>
    <alternativeName>
        <fullName evidence="15">Cytosolic glycosylceramidase</fullName>
    </alternativeName>
</protein>
<dbReference type="PANTHER" id="PTHR10353">
    <property type="entry name" value="GLYCOSYL HYDROLASE"/>
    <property type="match status" value="1"/>
</dbReference>
<dbReference type="GO" id="GO:0016052">
    <property type="term" value="P:carbohydrate catabolic process"/>
    <property type="evidence" value="ECO:0007669"/>
    <property type="project" value="UniProtKB-ARBA"/>
</dbReference>
<evidence type="ECO:0000313" key="19">
    <source>
        <dbReference type="Proteomes" id="UP001176961"/>
    </source>
</evidence>
<reference evidence="18" key="1">
    <citation type="submission" date="2023-07" db="EMBL/GenBank/DDBJ databases">
        <authorList>
            <consortium name="CYATHOMIX"/>
        </authorList>
    </citation>
    <scope>NUCLEOTIDE SEQUENCE</scope>
    <source>
        <strain evidence="18">N/A</strain>
    </source>
</reference>
<evidence type="ECO:0000256" key="3">
    <source>
        <dbReference type="ARBA" id="ARBA00012744"/>
    </source>
</evidence>
<dbReference type="Proteomes" id="UP001176961">
    <property type="component" value="Unassembled WGS sequence"/>
</dbReference>
<evidence type="ECO:0000256" key="4">
    <source>
        <dbReference type="ARBA" id="ARBA00022801"/>
    </source>
</evidence>
<evidence type="ECO:0000256" key="13">
    <source>
        <dbReference type="ARBA" id="ARBA00068094"/>
    </source>
</evidence>
<name>A0AA36DN48_CYLNA</name>
<comment type="catalytic activity">
    <reaction evidence="7">
        <text>beta-D-galactosyl-(1&lt;-&gt;1)-sphing-4-enine + H2O = sphing-4-enine + D-galactose</text>
        <dbReference type="Rhea" id="RHEA:43908"/>
        <dbReference type="ChEBI" id="CHEBI:4139"/>
        <dbReference type="ChEBI" id="CHEBI:15377"/>
        <dbReference type="ChEBI" id="CHEBI:57756"/>
        <dbReference type="ChEBI" id="CHEBI:57934"/>
    </reaction>
    <physiologicalReaction direction="left-to-right" evidence="7">
        <dbReference type="Rhea" id="RHEA:43909"/>
    </physiologicalReaction>
</comment>
<comment type="catalytic activity">
    <reaction evidence="6">
        <text>a beta-D-galactosyl-(1&lt;-&gt;1')-N-acylsphing-4-enine + H2O = an N-acylsphing-4-enine + D-galactose</text>
        <dbReference type="Rhea" id="RHEA:14297"/>
        <dbReference type="ChEBI" id="CHEBI:4139"/>
        <dbReference type="ChEBI" id="CHEBI:15377"/>
        <dbReference type="ChEBI" id="CHEBI:18390"/>
        <dbReference type="ChEBI" id="CHEBI:52639"/>
        <dbReference type="EC" id="3.2.1.46"/>
    </reaction>
    <physiologicalReaction direction="left-to-right" evidence="6">
        <dbReference type="Rhea" id="RHEA:14298"/>
    </physiologicalReaction>
</comment>
<keyword evidence="4" id="KW-0378">Hydrolase</keyword>
<evidence type="ECO:0000256" key="7">
    <source>
        <dbReference type="ARBA" id="ARBA00048813"/>
    </source>
</evidence>
<dbReference type="SUPFAM" id="SSF51445">
    <property type="entry name" value="(Trans)glycosidases"/>
    <property type="match status" value="1"/>
</dbReference>
<dbReference type="EC" id="3.2.1.46" evidence="2"/>
<dbReference type="GO" id="GO:0004336">
    <property type="term" value="F:galactosylceramidase activity"/>
    <property type="evidence" value="ECO:0007669"/>
    <property type="project" value="UniProtKB-EC"/>
</dbReference>
<feature type="signal peptide" evidence="17">
    <location>
        <begin position="1"/>
        <end position="18"/>
    </location>
</feature>
<comment type="catalytic activity">
    <reaction evidence="10">
        <text>beta-D-glucosyl-(1&lt;-&gt;1)-N-octadecanoylsphing-4-enine + H2O = N-octadecanoylsphing-4-enine + D-glucose</text>
        <dbReference type="Rhea" id="RHEA:59284"/>
        <dbReference type="ChEBI" id="CHEBI:4167"/>
        <dbReference type="ChEBI" id="CHEBI:15377"/>
        <dbReference type="ChEBI" id="CHEBI:72961"/>
        <dbReference type="ChEBI" id="CHEBI:84719"/>
    </reaction>
    <physiologicalReaction direction="left-to-right" evidence="10">
        <dbReference type="Rhea" id="RHEA:59285"/>
    </physiologicalReaction>
</comment>
<comment type="catalytic activity">
    <reaction evidence="9">
        <text>a beta-D-xylosyl-(1&lt;-&gt;1')-N-acylsphing-4-enine + cholesterol = cholesteryl 3-beta-D-xyloside + an N-acylsphing-4-enine</text>
        <dbReference type="Rhea" id="RHEA:70239"/>
        <dbReference type="ChEBI" id="CHEBI:16113"/>
        <dbReference type="ChEBI" id="CHEBI:52639"/>
        <dbReference type="ChEBI" id="CHEBI:189067"/>
        <dbReference type="ChEBI" id="CHEBI:189068"/>
    </reaction>
    <physiologicalReaction direction="left-to-right" evidence="9">
        <dbReference type="Rhea" id="RHEA:70240"/>
    </physiologicalReaction>
    <physiologicalReaction direction="right-to-left" evidence="9">
        <dbReference type="Rhea" id="RHEA:70241"/>
    </physiologicalReaction>
</comment>
<dbReference type="EMBL" id="CATQJL010000001">
    <property type="protein sequence ID" value="CAJ0589830.1"/>
    <property type="molecule type" value="Genomic_DNA"/>
</dbReference>
<evidence type="ECO:0000256" key="5">
    <source>
        <dbReference type="ARBA" id="ARBA00023295"/>
    </source>
</evidence>
<dbReference type="AlphaFoldDB" id="A0AA36DN48"/>
<evidence type="ECO:0000256" key="12">
    <source>
        <dbReference type="ARBA" id="ARBA00060858"/>
    </source>
</evidence>
<keyword evidence="5" id="KW-0326">Glycosidase</keyword>
<dbReference type="InterPro" id="IPR033132">
    <property type="entry name" value="GH_1_N_CS"/>
</dbReference>
<feature type="chain" id="PRO_5041434299" description="Cytosolic beta-glucosidase" evidence="17">
    <location>
        <begin position="19"/>
        <end position="504"/>
    </location>
</feature>
<evidence type="ECO:0000256" key="6">
    <source>
        <dbReference type="ARBA" id="ARBA00033698"/>
    </source>
</evidence>
<evidence type="ECO:0000256" key="2">
    <source>
        <dbReference type="ARBA" id="ARBA00012657"/>
    </source>
</evidence>
<organism evidence="18 19">
    <name type="scientific">Cylicocyclus nassatus</name>
    <name type="common">Nematode worm</name>
    <dbReference type="NCBI Taxonomy" id="53992"/>
    <lineage>
        <taxon>Eukaryota</taxon>
        <taxon>Metazoa</taxon>
        <taxon>Ecdysozoa</taxon>
        <taxon>Nematoda</taxon>
        <taxon>Chromadorea</taxon>
        <taxon>Rhabditida</taxon>
        <taxon>Rhabditina</taxon>
        <taxon>Rhabditomorpha</taxon>
        <taxon>Strongyloidea</taxon>
        <taxon>Strongylidae</taxon>
        <taxon>Cylicocyclus</taxon>
    </lineage>
</organism>
<evidence type="ECO:0000256" key="16">
    <source>
        <dbReference type="ARBA" id="ARBA00083229"/>
    </source>
</evidence>
<evidence type="ECO:0000256" key="8">
    <source>
        <dbReference type="ARBA" id="ARBA00050809"/>
    </source>
</evidence>
<evidence type="ECO:0000256" key="17">
    <source>
        <dbReference type="SAM" id="SignalP"/>
    </source>
</evidence>
<gene>
    <name evidence="18" type="ORF">CYNAS_LOCUS1813</name>
</gene>
<dbReference type="Pfam" id="PF00232">
    <property type="entry name" value="Glyco_hydro_1"/>
    <property type="match status" value="1"/>
</dbReference>
<keyword evidence="19" id="KW-1185">Reference proteome</keyword>
<dbReference type="EC" id="3.2.1.21" evidence="3"/>
<dbReference type="Gene3D" id="3.20.20.80">
    <property type="entry name" value="Glycosidases"/>
    <property type="match status" value="1"/>
</dbReference>
<comment type="caution">
    <text evidence="18">The sequence shown here is derived from an EMBL/GenBank/DDBJ whole genome shotgun (WGS) entry which is preliminary data.</text>
</comment>
<accession>A0AA36DN48</accession>
<evidence type="ECO:0000256" key="15">
    <source>
        <dbReference type="ARBA" id="ARBA00081896"/>
    </source>
</evidence>
<comment type="similarity">
    <text evidence="12">Belongs to the glycosyl hydrolase 1 family. Klotho subfamily.</text>
</comment>
<evidence type="ECO:0000256" key="1">
    <source>
        <dbReference type="ARBA" id="ARBA00000448"/>
    </source>
</evidence>
<evidence type="ECO:0000313" key="18">
    <source>
        <dbReference type="EMBL" id="CAJ0589830.1"/>
    </source>
</evidence>
<evidence type="ECO:0000256" key="9">
    <source>
        <dbReference type="ARBA" id="ARBA00051414"/>
    </source>
</evidence>
<dbReference type="FunFam" id="3.20.20.80:FF:000011">
    <property type="entry name" value="Cytosolic beta-glucosidase"/>
    <property type="match status" value="1"/>
</dbReference>
<evidence type="ECO:0000256" key="10">
    <source>
        <dbReference type="ARBA" id="ARBA00051666"/>
    </source>
</evidence>
<dbReference type="PRINTS" id="PR00131">
    <property type="entry name" value="GLHYDRLASE1"/>
</dbReference>
<proteinExistence type="inferred from homology"/>
<evidence type="ECO:0000256" key="11">
    <source>
        <dbReference type="ARBA" id="ARBA00052085"/>
    </source>
</evidence>
<comment type="catalytic activity">
    <reaction evidence="1">
        <text>Hydrolysis of terminal, non-reducing beta-D-glucosyl residues with release of beta-D-glucose.</text>
        <dbReference type="EC" id="3.2.1.21"/>
    </reaction>
</comment>
<dbReference type="InterPro" id="IPR001360">
    <property type="entry name" value="Glyco_hydro_1"/>
</dbReference>
<sequence length="504" mass="57563">MFLRLLLLATTISSFADAECVPKPQPEYHYFPKGFKWSTATAAFQIEGATREDGRGLSVWDEYTTKPGKIRDNSTADVASDSYHKFREDIQLMKELGVTHYRFSFSWPRIFPTGVGKPNPKGVKYYHEVIDALLENGIQPMVTLYHWDLPLALSDKGGWLNREIVKWFRLYAVFCFKEYGDKVKLWLTLNEPMSQAHEGYCGMRGEHAPGGFQEHCSWAEYLAGHHMLLAHAHAYRAYHGLFPNSSGKIGIANSAQWMEPESPMEAKFAEAAREWAALWFIHPLFKGDYPQAMRETADIKSKDEGRTTSRLPYFTDYERQMLIGSADFLGINYYITLTVRALRPEEQGMHLGLNYDLEGAGWLNSKDMPVGRKDSWIRSHPSGLRSLLNYIREKYDNPEVFITENGCMDTPGESDVDITRMRYLREHIAAVAEAIKDGCNIVGYTLWSLIDNFEWADGYTNLFGIHKVDFSSPSRPRTPKASAVLYKEIIHNNSVALIEDCVWG</sequence>
<dbReference type="InterPro" id="IPR017853">
    <property type="entry name" value="GH"/>
</dbReference>
<dbReference type="GO" id="GO:0008422">
    <property type="term" value="F:beta-glucosidase activity"/>
    <property type="evidence" value="ECO:0007669"/>
    <property type="project" value="UniProtKB-EC"/>
</dbReference>